<comment type="caution">
    <text evidence="1">The sequence shown here is derived from an EMBL/GenBank/DDBJ whole genome shotgun (WGS) entry which is preliminary data.</text>
</comment>
<sequence length="137" mass="14697">MCGSDKASVFPTILRNISLLLRFLPLKSNTKLPKVRKEYEKVQLYSSPADKSEVSLAEGKGDPRTSWGSDAGVIFNSASKAFLLNAHGKRGRDGCLVVDGLREVSIGSLGAVEGAQARLFGKSDEKGEVIFHLSCVA</sequence>
<accession>A0A5B7CYQ7</accession>
<protein>
    <submittedName>
        <fullName evidence="1">Uncharacterized protein</fullName>
    </submittedName>
</protein>
<dbReference type="AlphaFoldDB" id="A0A5B7CYQ7"/>
<name>A0A5B7CYQ7_PORTR</name>
<evidence type="ECO:0000313" key="1">
    <source>
        <dbReference type="EMBL" id="MPC14021.1"/>
    </source>
</evidence>
<dbReference type="Proteomes" id="UP000324222">
    <property type="component" value="Unassembled WGS sequence"/>
</dbReference>
<reference evidence="1 2" key="1">
    <citation type="submission" date="2019-05" db="EMBL/GenBank/DDBJ databases">
        <title>Another draft genome of Portunus trituberculatus and its Hox gene families provides insights of decapod evolution.</title>
        <authorList>
            <person name="Jeong J.-H."/>
            <person name="Song I."/>
            <person name="Kim S."/>
            <person name="Choi T."/>
            <person name="Kim D."/>
            <person name="Ryu S."/>
            <person name="Kim W."/>
        </authorList>
    </citation>
    <scope>NUCLEOTIDE SEQUENCE [LARGE SCALE GENOMIC DNA]</scope>
    <source>
        <tissue evidence="1">Muscle</tissue>
    </source>
</reference>
<proteinExistence type="predicted"/>
<organism evidence="1 2">
    <name type="scientific">Portunus trituberculatus</name>
    <name type="common">Swimming crab</name>
    <name type="synonym">Neptunus trituberculatus</name>
    <dbReference type="NCBI Taxonomy" id="210409"/>
    <lineage>
        <taxon>Eukaryota</taxon>
        <taxon>Metazoa</taxon>
        <taxon>Ecdysozoa</taxon>
        <taxon>Arthropoda</taxon>
        <taxon>Crustacea</taxon>
        <taxon>Multicrustacea</taxon>
        <taxon>Malacostraca</taxon>
        <taxon>Eumalacostraca</taxon>
        <taxon>Eucarida</taxon>
        <taxon>Decapoda</taxon>
        <taxon>Pleocyemata</taxon>
        <taxon>Brachyura</taxon>
        <taxon>Eubrachyura</taxon>
        <taxon>Portunoidea</taxon>
        <taxon>Portunidae</taxon>
        <taxon>Portuninae</taxon>
        <taxon>Portunus</taxon>
    </lineage>
</organism>
<keyword evidence="2" id="KW-1185">Reference proteome</keyword>
<dbReference type="EMBL" id="VSRR010000323">
    <property type="protein sequence ID" value="MPC14021.1"/>
    <property type="molecule type" value="Genomic_DNA"/>
</dbReference>
<evidence type="ECO:0000313" key="2">
    <source>
        <dbReference type="Proteomes" id="UP000324222"/>
    </source>
</evidence>
<gene>
    <name evidence="1" type="ORF">E2C01_006774</name>
</gene>